<sequence length="69" mass="7845">MHCLCDIRDIYYYQIIFRVKCQGSWLKRPGRGTPSGTFFFQICPGDCVLNAHMCQLFLSCCLSSATTAQ</sequence>
<gene>
    <name evidence="1" type="ORF">EUGRSUZ_H00493</name>
</gene>
<reference evidence="1" key="1">
    <citation type="submission" date="2013-07" db="EMBL/GenBank/DDBJ databases">
        <title>The genome of Eucalyptus grandis.</title>
        <authorList>
            <person name="Schmutz J."/>
            <person name="Hayes R."/>
            <person name="Myburg A."/>
            <person name="Tuskan G."/>
            <person name="Grattapaglia D."/>
            <person name="Rokhsar D.S."/>
        </authorList>
    </citation>
    <scope>NUCLEOTIDE SEQUENCE</scope>
    <source>
        <tissue evidence="1">Leaf extractions</tissue>
    </source>
</reference>
<name>A0A059AVQ5_EUCGR</name>
<proteinExistence type="predicted"/>
<protein>
    <submittedName>
        <fullName evidence="1">Uncharacterized protein</fullName>
    </submittedName>
</protein>
<dbReference type="EMBL" id="KK198760">
    <property type="protein sequence ID" value="KCW57741.1"/>
    <property type="molecule type" value="Genomic_DNA"/>
</dbReference>
<dbReference type="InParanoid" id="A0A059AVQ5"/>
<dbReference type="AlphaFoldDB" id="A0A059AVQ5"/>
<organism evidence="1">
    <name type="scientific">Eucalyptus grandis</name>
    <name type="common">Flooded gum</name>
    <dbReference type="NCBI Taxonomy" id="71139"/>
    <lineage>
        <taxon>Eukaryota</taxon>
        <taxon>Viridiplantae</taxon>
        <taxon>Streptophyta</taxon>
        <taxon>Embryophyta</taxon>
        <taxon>Tracheophyta</taxon>
        <taxon>Spermatophyta</taxon>
        <taxon>Magnoliopsida</taxon>
        <taxon>eudicotyledons</taxon>
        <taxon>Gunneridae</taxon>
        <taxon>Pentapetalae</taxon>
        <taxon>rosids</taxon>
        <taxon>malvids</taxon>
        <taxon>Myrtales</taxon>
        <taxon>Myrtaceae</taxon>
        <taxon>Myrtoideae</taxon>
        <taxon>Eucalypteae</taxon>
        <taxon>Eucalyptus</taxon>
    </lineage>
</organism>
<evidence type="ECO:0000313" key="1">
    <source>
        <dbReference type="EMBL" id="KCW57741.1"/>
    </source>
</evidence>
<accession>A0A059AVQ5</accession>
<dbReference type="Gramene" id="KCW57741">
    <property type="protein sequence ID" value="KCW57741"/>
    <property type="gene ID" value="EUGRSUZ_H00493"/>
</dbReference>